<reference evidence="2 3" key="1">
    <citation type="submission" date="2020-07" db="EMBL/GenBank/DDBJ databases">
        <authorList>
            <person name="Partida-Martinez L."/>
            <person name="Huntemann M."/>
            <person name="Clum A."/>
            <person name="Wang J."/>
            <person name="Palaniappan K."/>
            <person name="Ritter S."/>
            <person name="Chen I.-M."/>
            <person name="Stamatis D."/>
            <person name="Reddy T."/>
            <person name="O'Malley R."/>
            <person name="Daum C."/>
            <person name="Shapiro N."/>
            <person name="Ivanova N."/>
            <person name="Kyrpides N."/>
            <person name="Woyke T."/>
        </authorList>
    </citation>
    <scope>NUCLEOTIDE SEQUENCE [LARGE SCALE GENOMIC DNA]</scope>
    <source>
        <strain evidence="2 3">AT2.17</strain>
    </source>
</reference>
<evidence type="ECO:0000313" key="3">
    <source>
        <dbReference type="Proteomes" id="UP000549911"/>
    </source>
</evidence>
<keyword evidence="3" id="KW-1185">Reference proteome</keyword>
<organism evidence="2 3">
    <name type="scientific">Nocardioides cavernae</name>
    <dbReference type="NCBI Taxonomy" id="1921566"/>
    <lineage>
        <taxon>Bacteria</taxon>
        <taxon>Bacillati</taxon>
        <taxon>Actinomycetota</taxon>
        <taxon>Actinomycetes</taxon>
        <taxon>Propionibacteriales</taxon>
        <taxon>Nocardioidaceae</taxon>
        <taxon>Nocardioides</taxon>
    </lineage>
</organism>
<dbReference type="InterPro" id="IPR011044">
    <property type="entry name" value="Quino_amine_DH_bsu"/>
</dbReference>
<dbReference type="EMBL" id="JACCBW010000002">
    <property type="protein sequence ID" value="NYE36704.1"/>
    <property type="molecule type" value="Genomic_DNA"/>
</dbReference>
<keyword evidence="1" id="KW-0732">Signal</keyword>
<dbReference type="Proteomes" id="UP000549911">
    <property type="component" value="Unassembled WGS sequence"/>
</dbReference>
<comment type="caution">
    <text evidence="2">The sequence shown here is derived from an EMBL/GenBank/DDBJ whole genome shotgun (WGS) entry which is preliminary data.</text>
</comment>
<dbReference type="RefSeq" id="WP_179619349.1">
    <property type="nucleotide sequence ID" value="NZ_JACCBW010000002.1"/>
</dbReference>
<protein>
    <submittedName>
        <fullName evidence="2">Outer membrane protein assembly factor BamB</fullName>
    </submittedName>
</protein>
<evidence type="ECO:0000256" key="1">
    <source>
        <dbReference type="SAM" id="SignalP"/>
    </source>
</evidence>
<dbReference type="SUPFAM" id="SSF50969">
    <property type="entry name" value="YVTN repeat-like/Quinoprotein amine dehydrogenase"/>
    <property type="match status" value="1"/>
</dbReference>
<reference evidence="2 3" key="2">
    <citation type="submission" date="2020-08" db="EMBL/GenBank/DDBJ databases">
        <title>The Agave Microbiome: Exploring the role of microbial communities in plant adaptations to desert environments.</title>
        <authorList>
            <person name="Partida-Martinez L.P."/>
        </authorList>
    </citation>
    <scope>NUCLEOTIDE SEQUENCE [LARGE SCALE GENOMIC DNA]</scope>
    <source>
        <strain evidence="2 3">AT2.17</strain>
    </source>
</reference>
<feature type="chain" id="PRO_5039480665" evidence="1">
    <location>
        <begin position="22"/>
        <end position="419"/>
    </location>
</feature>
<dbReference type="Gene3D" id="2.130.10.10">
    <property type="entry name" value="YVTN repeat-like/Quinoprotein amine dehydrogenase"/>
    <property type="match status" value="1"/>
</dbReference>
<proteinExistence type="predicted"/>
<gene>
    <name evidence="2" type="ORF">F4692_001837</name>
</gene>
<evidence type="ECO:0000313" key="2">
    <source>
        <dbReference type="EMBL" id="NYE36704.1"/>
    </source>
</evidence>
<name>A0A7Y9KRM4_9ACTN</name>
<feature type="signal peptide" evidence="1">
    <location>
        <begin position="1"/>
        <end position="21"/>
    </location>
</feature>
<dbReference type="InterPro" id="IPR015943">
    <property type="entry name" value="WD40/YVTN_repeat-like_dom_sf"/>
</dbReference>
<dbReference type="AlphaFoldDB" id="A0A7Y9KRM4"/>
<accession>A0A7Y9KRM4</accession>
<sequence>MRLIRTAGALVAALVMAGGLAAPVAAAPLQIEWVDDSQAGQVPQQLVVDPATGDALALAGAYSGSEVLRRLDADTGAVEWTVPVPGMTHFAADPSTGQVVLVGSRDAGQFLTFVSADGSVVGPLATTVTAKVMRLAVDAGTGQVCTLGQERRRSATPNAWVTACWTSAGQPVFADTWQPPAGSTVPNALAIDPSSHRVYTAGTSRPKAGRHKKQETLVLIAHDASGAQRWKRVQRGVFAPGWFDMAVDPQRGRIHLVNQPSLIQSPMELYSFDARGTLRFTRSWEDLGSVYTTDVGVTPEGDVLVVGGGAATATLRAYAPSGRVRSKAVVRIARDRRENYLQEIAIDPRRGLAHLLAGGGDTPIRVASFTFRGKKRSDVVVDRRHAIFGEIAVDPAVGRVYTSVALVDDPAQRITALSR</sequence>